<reference evidence="1" key="1">
    <citation type="submission" date="2024-02" db="EMBL/GenBank/DDBJ databases">
        <title>Metagenome Assembled Genome of Zalaria obscura JY119.</title>
        <authorList>
            <person name="Vighnesh L."/>
            <person name="Jagadeeshwari U."/>
            <person name="Venkata Ramana C."/>
            <person name="Sasikala C."/>
        </authorList>
    </citation>
    <scope>NUCLEOTIDE SEQUENCE</scope>
    <source>
        <strain evidence="1">JY119</strain>
    </source>
</reference>
<keyword evidence="2" id="KW-1185">Reference proteome</keyword>
<name>A0ACC3S5I3_9PEZI</name>
<sequence>MTEKIDDKTNGATHQEVLCGANAGKDGVHKIDEKDLGYDGSLMGSINSVTNYQHYYNLPLNGASSTGIVFAIFQIGQMAGAFFVWVADWQGRRLPIFIGCFGVIIGTIITATAKTLPVFVGGRFLLSFFCTLATTSADTNLNWRLPLWLQMLCPGLVCCFIYFVPESPRWQVAADQHEKARAFIVKHHANGDASHPIVELEMSEIVQSLSTSTLLSWRSFFDIRDLLRTRARRYRTGINFCFSWFGQFSGNNVISYYLPLLVAQVGITNPNTQLLLNAIYAITGWIAAIIGARLHDVLGRRTMFLASTAGMVLCLAIAAGGAAGYTEGSIPASKASISFIYVFGVVFAVAYTSMQPIYPAEVMTNDMRAKGMFLFQWTAGAAGFL</sequence>
<accession>A0ACC3S5I3</accession>
<gene>
    <name evidence="1" type="ORF">M8818_006665</name>
</gene>
<protein>
    <submittedName>
        <fullName evidence="1">Uncharacterized protein</fullName>
    </submittedName>
</protein>
<evidence type="ECO:0000313" key="1">
    <source>
        <dbReference type="EMBL" id="KAK8196500.1"/>
    </source>
</evidence>
<dbReference type="Proteomes" id="UP001320706">
    <property type="component" value="Unassembled WGS sequence"/>
</dbReference>
<comment type="caution">
    <text evidence="1">The sequence shown here is derived from an EMBL/GenBank/DDBJ whole genome shotgun (WGS) entry which is preliminary data.</text>
</comment>
<dbReference type="EMBL" id="JAMKPW020000041">
    <property type="protein sequence ID" value="KAK8196500.1"/>
    <property type="molecule type" value="Genomic_DNA"/>
</dbReference>
<evidence type="ECO:0000313" key="2">
    <source>
        <dbReference type="Proteomes" id="UP001320706"/>
    </source>
</evidence>
<proteinExistence type="predicted"/>
<organism evidence="1 2">
    <name type="scientific">Zalaria obscura</name>
    <dbReference type="NCBI Taxonomy" id="2024903"/>
    <lineage>
        <taxon>Eukaryota</taxon>
        <taxon>Fungi</taxon>
        <taxon>Dikarya</taxon>
        <taxon>Ascomycota</taxon>
        <taxon>Pezizomycotina</taxon>
        <taxon>Dothideomycetes</taxon>
        <taxon>Dothideomycetidae</taxon>
        <taxon>Dothideales</taxon>
        <taxon>Zalariaceae</taxon>
        <taxon>Zalaria</taxon>
    </lineage>
</organism>